<keyword evidence="3" id="KW-0479">Metal-binding</keyword>
<reference evidence="4 5" key="1">
    <citation type="submission" date="2009-10" db="EMBL/GenBank/DDBJ databases">
        <authorList>
            <person name="Muzny D."/>
            <person name="Qin X."/>
            <person name="Deng J."/>
            <person name="Jiang H."/>
            <person name="Liu Y."/>
            <person name="Qu J."/>
            <person name="Song X.-Z."/>
            <person name="Zhang L."/>
            <person name="Thornton R."/>
            <person name="Coyle M."/>
            <person name="Francisco L."/>
            <person name="Jackson L."/>
            <person name="Javaid M."/>
            <person name="Korchina V."/>
            <person name="Kovar C."/>
            <person name="Mata R."/>
            <person name="Mathew T."/>
            <person name="Ngo R."/>
            <person name="Nguyen L."/>
            <person name="Nguyen N."/>
            <person name="Okwuonu G."/>
            <person name="Ongeri F."/>
            <person name="Pham C."/>
            <person name="Simmons D."/>
            <person name="Wilczek-Boney K."/>
            <person name="Hale W."/>
            <person name="Jakkamsetti A."/>
            <person name="Pham P."/>
            <person name="Ruth R."/>
            <person name="San Lucas F."/>
            <person name="Warren J."/>
            <person name="Zhang J."/>
            <person name="Zhao Z."/>
            <person name="Zhou C."/>
            <person name="Zhu D."/>
            <person name="Lee S."/>
            <person name="Bess C."/>
            <person name="Blankenburg K."/>
            <person name="Forbes L."/>
            <person name="Fu Q."/>
            <person name="Gubbala S."/>
            <person name="Hirani K."/>
            <person name="Jayaseelan J.C."/>
            <person name="Lara F."/>
            <person name="Munidasa M."/>
            <person name="Palculict T."/>
            <person name="Patil S."/>
            <person name="Pu L.-L."/>
            <person name="Saada N."/>
            <person name="Tang L."/>
            <person name="Weissenberger G."/>
            <person name="Zhu Y."/>
            <person name="Hemphill L."/>
            <person name="Shang Y."/>
            <person name="Youmans B."/>
            <person name="Ayvaz T."/>
            <person name="Ross M."/>
            <person name="Santibanez J."/>
            <person name="Aqrawi P."/>
            <person name="Gross S."/>
            <person name="Joshi V."/>
            <person name="Fowler G."/>
            <person name="Nazareth L."/>
            <person name="Reid J."/>
            <person name="Worley K."/>
            <person name="Petrosino J."/>
            <person name="Highlander S."/>
            <person name="Gibbs R."/>
        </authorList>
    </citation>
    <scope>NUCLEOTIDE SEQUENCE [LARGE SCALE GENOMIC DNA]</scope>
    <source>
        <strain evidence="4 5">ATCC 43325</strain>
    </source>
</reference>
<dbReference type="Gene3D" id="3.90.550.10">
    <property type="entry name" value="Spore Coat Polysaccharide Biosynthesis Protein SpsA, Chain A"/>
    <property type="match status" value="1"/>
</dbReference>
<dbReference type="PANTHER" id="PTHR13778:SF47">
    <property type="entry name" value="LIPOPOLYSACCHARIDE 1,3-GALACTOSYLTRANSFERASE"/>
    <property type="match status" value="1"/>
</dbReference>
<dbReference type="GO" id="GO:0046872">
    <property type="term" value="F:metal ion binding"/>
    <property type="evidence" value="ECO:0007669"/>
    <property type="project" value="UniProtKB-KW"/>
</dbReference>
<dbReference type="OrthoDB" id="9807549at2"/>
<dbReference type="GO" id="GO:0016757">
    <property type="term" value="F:glycosyltransferase activity"/>
    <property type="evidence" value="ECO:0007669"/>
    <property type="project" value="UniProtKB-KW"/>
</dbReference>
<dbReference type="AlphaFoldDB" id="C9PNX4"/>
<keyword evidence="1" id="KW-0328">Glycosyltransferase</keyword>
<sequence length="285" mass="33840">MLLFSQGRDSNMNIVLSADVQFSEQVKTLIKSVSYHNKNVHFYLLNKDYPSEWFQILNQYLAYFGSNIIDAKVDSEVISTFPTLDHISEASYFRYLLGQLPLDRVLYLDCDVVVTGSLTEIYYTDFGDNMMYAVEDAFLNIAPHSYKEFPDMKPYFNSGMLLIDLNKWRDQNIENQLMDLTKQAVNLYYGDQDAMNIILKGKWQALDKIYNYQTGSLIAFIQHKMPEALEKYKDLQGQQPKVIHYITRYKPWLLPEYDLPFRDQYWAYYQLEWQDIIRKWTNEEN</sequence>
<organism evidence="4 5">
    <name type="scientific">Pasteurella dagmatis ATCC 43325</name>
    <dbReference type="NCBI Taxonomy" id="667128"/>
    <lineage>
        <taxon>Bacteria</taxon>
        <taxon>Pseudomonadati</taxon>
        <taxon>Pseudomonadota</taxon>
        <taxon>Gammaproteobacteria</taxon>
        <taxon>Pasteurellales</taxon>
        <taxon>Pasteurellaceae</taxon>
        <taxon>Pasteurella</taxon>
    </lineage>
</organism>
<accession>C9PNX4</accession>
<protein>
    <submittedName>
        <fullName evidence="4">Glycosyltransferase, family 8</fullName>
    </submittedName>
</protein>
<dbReference type="Pfam" id="PF01501">
    <property type="entry name" value="Glyco_transf_8"/>
    <property type="match status" value="1"/>
</dbReference>
<name>C9PNX4_9PAST</name>
<evidence type="ECO:0000256" key="1">
    <source>
        <dbReference type="ARBA" id="ARBA00022676"/>
    </source>
</evidence>
<dbReference type="EMBL" id="ACZR01000006">
    <property type="protein sequence ID" value="EEX50765.1"/>
    <property type="molecule type" value="Genomic_DNA"/>
</dbReference>
<dbReference type="InterPro" id="IPR050748">
    <property type="entry name" value="Glycosyltrans_8_dom-fam"/>
</dbReference>
<proteinExistence type="predicted"/>
<dbReference type="HOGENOM" id="CLU_050833_2_0_6"/>
<dbReference type="CDD" id="cd04194">
    <property type="entry name" value="GT8_A4GalT_like"/>
    <property type="match status" value="1"/>
</dbReference>
<dbReference type="SUPFAM" id="SSF53448">
    <property type="entry name" value="Nucleotide-diphospho-sugar transferases"/>
    <property type="match status" value="1"/>
</dbReference>
<dbReference type="PANTHER" id="PTHR13778">
    <property type="entry name" value="GLYCOSYLTRANSFERASE 8 DOMAIN-CONTAINING PROTEIN"/>
    <property type="match status" value="1"/>
</dbReference>
<keyword evidence="5" id="KW-1185">Reference proteome</keyword>
<evidence type="ECO:0000313" key="5">
    <source>
        <dbReference type="Proteomes" id="UP000005519"/>
    </source>
</evidence>
<dbReference type="Proteomes" id="UP000005519">
    <property type="component" value="Unassembled WGS sequence"/>
</dbReference>
<comment type="caution">
    <text evidence="4">The sequence shown here is derived from an EMBL/GenBank/DDBJ whole genome shotgun (WGS) entry which is preliminary data.</text>
</comment>
<evidence type="ECO:0000256" key="3">
    <source>
        <dbReference type="ARBA" id="ARBA00022723"/>
    </source>
</evidence>
<evidence type="ECO:0000313" key="4">
    <source>
        <dbReference type="EMBL" id="EEX50765.1"/>
    </source>
</evidence>
<gene>
    <name evidence="4" type="ORF">HMPREF0621_0706</name>
</gene>
<evidence type="ECO:0000256" key="2">
    <source>
        <dbReference type="ARBA" id="ARBA00022679"/>
    </source>
</evidence>
<dbReference type="InterPro" id="IPR029044">
    <property type="entry name" value="Nucleotide-diphossugar_trans"/>
</dbReference>
<keyword evidence="2 4" id="KW-0808">Transferase</keyword>
<dbReference type="STRING" id="667128.HMPREF0621_0706"/>
<dbReference type="InterPro" id="IPR002495">
    <property type="entry name" value="Glyco_trans_8"/>
</dbReference>